<sequence length="120" mass="13683">MDIPFHLEHIPLAKTVILPLWTFPDLDLPREFPILKKSIYSALKPLTPCPRFQHQMLGSQKEEHMSLKRVKNHECTRPSGKSNELVPFWGIWCQNSGGFPGEGEPITLALITLSLLLLEK</sequence>
<evidence type="ECO:0000313" key="1">
    <source>
        <dbReference type="EMBL" id="KAF6392662.1"/>
    </source>
</evidence>
<name>A0A7J8B1Y1_PIPKU</name>
<organism evidence="1 2">
    <name type="scientific">Pipistrellus kuhlii</name>
    <name type="common">Kuhl's pipistrelle</name>
    <dbReference type="NCBI Taxonomy" id="59472"/>
    <lineage>
        <taxon>Eukaryota</taxon>
        <taxon>Metazoa</taxon>
        <taxon>Chordata</taxon>
        <taxon>Craniata</taxon>
        <taxon>Vertebrata</taxon>
        <taxon>Euteleostomi</taxon>
        <taxon>Mammalia</taxon>
        <taxon>Eutheria</taxon>
        <taxon>Laurasiatheria</taxon>
        <taxon>Chiroptera</taxon>
        <taxon>Yangochiroptera</taxon>
        <taxon>Vespertilionidae</taxon>
        <taxon>Pipistrellus</taxon>
    </lineage>
</organism>
<accession>A0A7J8B1Y1</accession>
<proteinExistence type="predicted"/>
<comment type="caution">
    <text evidence="1">The sequence shown here is derived from an EMBL/GenBank/DDBJ whole genome shotgun (WGS) entry which is preliminary data.</text>
</comment>
<dbReference type="AlphaFoldDB" id="A0A7J8B1Y1"/>
<gene>
    <name evidence="1" type="ORF">mPipKuh1_007847</name>
</gene>
<evidence type="ECO:0000313" key="2">
    <source>
        <dbReference type="Proteomes" id="UP000558488"/>
    </source>
</evidence>
<keyword evidence="2" id="KW-1185">Reference proteome</keyword>
<dbReference type="Proteomes" id="UP000558488">
    <property type="component" value="Unassembled WGS sequence"/>
</dbReference>
<dbReference type="EMBL" id="JACAGB010000001">
    <property type="protein sequence ID" value="KAF6392662.1"/>
    <property type="molecule type" value="Genomic_DNA"/>
</dbReference>
<protein>
    <submittedName>
        <fullName evidence="1">Uncharacterized protein</fullName>
    </submittedName>
</protein>
<reference evidence="1 2" key="1">
    <citation type="journal article" date="2020" name="Nature">
        <title>Six reference-quality genomes reveal evolution of bat adaptations.</title>
        <authorList>
            <person name="Jebb D."/>
            <person name="Huang Z."/>
            <person name="Pippel M."/>
            <person name="Hughes G.M."/>
            <person name="Lavrichenko K."/>
            <person name="Devanna P."/>
            <person name="Winkler S."/>
            <person name="Jermiin L.S."/>
            <person name="Skirmuntt E.C."/>
            <person name="Katzourakis A."/>
            <person name="Burkitt-Gray L."/>
            <person name="Ray D.A."/>
            <person name="Sullivan K.A.M."/>
            <person name="Roscito J.G."/>
            <person name="Kirilenko B.M."/>
            <person name="Davalos L.M."/>
            <person name="Corthals A.P."/>
            <person name="Power M.L."/>
            <person name="Jones G."/>
            <person name="Ransome R.D."/>
            <person name="Dechmann D.K.N."/>
            <person name="Locatelli A.G."/>
            <person name="Puechmaille S.J."/>
            <person name="Fedrigo O."/>
            <person name="Jarvis E.D."/>
            <person name="Hiller M."/>
            <person name="Vernes S.C."/>
            <person name="Myers E.W."/>
            <person name="Teeling E.C."/>
        </authorList>
    </citation>
    <scope>NUCLEOTIDE SEQUENCE [LARGE SCALE GENOMIC DNA]</scope>
    <source>
        <strain evidence="1">MPipKuh1</strain>
        <tissue evidence="1">Flight muscle</tissue>
    </source>
</reference>